<dbReference type="EMBL" id="CP000141">
    <property type="protein sequence ID" value="ABB14142.1"/>
    <property type="molecule type" value="Genomic_DNA"/>
</dbReference>
<accession>Q3ABD1</accession>
<dbReference type="Proteomes" id="UP000002706">
    <property type="component" value="Chromosome"/>
</dbReference>
<organism evidence="1 2">
    <name type="scientific">Carboxydothermus hydrogenoformans (strain ATCC BAA-161 / DSM 6008 / Z-2901)</name>
    <dbReference type="NCBI Taxonomy" id="246194"/>
    <lineage>
        <taxon>Bacteria</taxon>
        <taxon>Bacillati</taxon>
        <taxon>Bacillota</taxon>
        <taxon>Clostridia</taxon>
        <taxon>Thermoanaerobacterales</taxon>
        <taxon>Thermoanaerobacteraceae</taxon>
        <taxon>Carboxydothermus</taxon>
    </lineage>
</organism>
<gene>
    <name evidence="1" type="ordered locus">CHY_1733</name>
</gene>
<protein>
    <submittedName>
        <fullName evidence="1">Uncharacterized protein</fullName>
    </submittedName>
</protein>
<sequence>MNDLQCKTLDFGEKTTGLIFAVDQIREGLLKNKKGGEGSD</sequence>
<dbReference type="AlphaFoldDB" id="Q3ABD1"/>
<keyword evidence="2" id="KW-1185">Reference proteome</keyword>
<evidence type="ECO:0000313" key="2">
    <source>
        <dbReference type="Proteomes" id="UP000002706"/>
    </source>
</evidence>
<dbReference type="InParanoid" id="Q3ABD1"/>
<dbReference type="HOGENOM" id="CLU_3286765_0_0_9"/>
<name>Q3ABD1_CARHZ</name>
<reference evidence="1 2" key="1">
    <citation type="journal article" date="2005" name="PLoS Genet.">
        <title>Life in hot carbon monoxide: the complete genome sequence of Carboxydothermus hydrogenoformans Z-2901.</title>
        <authorList>
            <person name="Wu M."/>
            <person name="Ren Q."/>
            <person name="Durkin A.S."/>
            <person name="Daugherty S.C."/>
            <person name="Brinkac L.M."/>
            <person name="Dodson R.J."/>
            <person name="Madupu R."/>
            <person name="Sullivan S.A."/>
            <person name="Kolonay J.F."/>
            <person name="Haft D.H."/>
            <person name="Nelson W.C."/>
            <person name="Tallon L.J."/>
            <person name="Jones K.M."/>
            <person name="Ulrich L.E."/>
            <person name="Gonzalez J.M."/>
            <person name="Zhulin I.B."/>
            <person name="Robb F.T."/>
            <person name="Eisen J.A."/>
        </authorList>
    </citation>
    <scope>NUCLEOTIDE SEQUENCE [LARGE SCALE GENOMIC DNA]</scope>
    <source>
        <strain evidence="2">ATCC BAA-161 / DSM 6008 / Z-2901</strain>
    </source>
</reference>
<dbReference type="KEGG" id="chy:CHY_1733"/>
<evidence type="ECO:0000313" key="1">
    <source>
        <dbReference type="EMBL" id="ABB14142.1"/>
    </source>
</evidence>
<proteinExistence type="predicted"/>